<dbReference type="AlphaFoldDB" id="A0A9Q1FF03"/>
<keyword evidence="3" id="KW-1185">Reference proteome</keyword>
<proteinExistence type="predicted"/>
<protein>
    <submittedName>
        <fullName evidence="2">Uncharacterized protein</fullName>
    </submittedName>
</protein>
<gene>
    <name evidence="2" type="ORF">SKAU_G00198390</name>
</gene>
<organism evidence="2 3">
    <name type="scientific">Synaphobranchus kaupii</name>
    <name type="common">Kaup's arrowtooth eel</name>
    <dbReference type="NCBI Taxonomy" id="118154"/>
    <lineage>
        <taxon>Eukaryota</taxon>
        <taxon>Metazoa</taxon>
        <taxon>Chordata</taxon>
        <taxon>Craniata</taxon>
        <taxon>Vertebrata</taxon>
        <taxon>Euteleostomi</taxon>
        <taxon>Actinopterygii</taxon>
        <taxon>Neopterygii</taxon>
        <taxon>Teleostei</taxon>
        <taxon>Anguilliformes</taxon>
        <taxon>Synaphobranchidae</taxon>
        <taxon>Synaphobranchus</taxon>
    </lineage>
</organism>
<accession>A0A9Q1FF03</accession>
<dbReference type="Proteomes" id="UP001152622">
    <property type="component" value="Chromosome 6"/>
</dbReference>
<sequence length="134" mass="14677">MPFSQTDKGRRFSGYCEPTQRGEDPLTLSWQSRPVPLGQRGKSCLLCSPAAGMQGHRTEVSADLSNQGLVDPVCMLGEINECAAELRWLQSSHVTACGFGRPALCMHARARNTSCRPVSRALDVGRQIYLETPL</sequence>
<evidence type="ECO:0000256" key="1">
    <source>
        <dbReference type="SAM" id="MobiDB-lite"/>
    </source>
</evidence>
<evidence type="ECO:0000313" key="3">
    <source>
        <dbReference type="Proteomes" id="UP001152622"/>
    </source>
</evidence>
<name>A0A9Q1FF03_SYNKA</name>
<evidence type="ECO:0000313" key="2">
    <source>
        <dbReference type="EMBL" id="KAJ8357045.1"/>
    </source>
</evidence>
<reference evidence="2" key="1">
    <citation type="journal article" date="2023" name="Science">
        <title>Genome structures resolve the early diversification of teleost fishes.</title>
        <authorList>
            <person name="Parey E."/>
            <person name="Louis A."/>
            <person name="Montfort J."/>
            <person name="Bouchez O."/>
            <person name="Roques C."/>
            <person name="Iampietro C."/>
            <person name="Lluch J."/>
            <person name="Castinel A."/>
            <person name="Donnadieu C."/>
            <person name="Desvignes T."/>
            <person name="Floi Bucao C."/>
            <person name="Jouanno E."/>
            <person name="Wen M."/>
            <person name="Mejri S."/>
            <person name="Dirks R."/>
            <person name="Jansen H."/>
            <person name="Henkel C."/>
            <person name="Chen W.J."/>
            <person name="Zahm M."/>
            <person name="Cabau C."/>
            <person name="Klopp C."/>
            <person name="Thompson A.W."/>
            <person name="Robinson-Rechavi M."/>
            <person name="Braasch I."/>
            <person name="Lecointre G."/>
            <person name="Bobe J."/>
            <person name="Postlethwait J.H."/>
            <person name="Berthelot C."/>
            <person name="Roest Crollius H."/>
            <person name="Guiguen Y."/>
        </authorList>
    </citation>
    <scope>NUCLEOTIDE SEQUENCE</scope>
    <source>
        <strain evidence="2">WJC10195</strain>
    </source>
</reference>
<feature type="region of interest" description="Disordered" evidence="1">
    <location>
        <begin position="1"/>
        <end position="29"/>
    </location>
</feature>
<dbReference type="EMBL" id="JAINUF010000006">
    <property type="protein sequence ID" value="KAJ8357045.1"/>
    <property type="molecule type" value="Genomic_DNA"/>
</dbReference>
<comment type="caution">
    <text evidence="2">The sequence shown here is derived from an EMBL/GenBank/DDBJ whole genome shotgun (WGS) entry which is preliminary data.</text>
</comment>